<feature type="compositionally biased region" description="Low complexity" evidence="1">
    <location>
        <begin position="10"/>
        <end position="28"/>
    </location>
</feature>
<dbReference type="Pfam" id="PF09656">
    <property type="entry name" value="PGPGW"/>
    <property type="match status" value="1"/>
</dbReference>
<dbReference type="Proteomes" id="UP000316560">
    <property type="component" value="Unassembled WGS sequence"/>
</dbReference>
<reference evidence="2 3" key="1">
    <citation type="submission" date="2019-06" db="EMBL/GenBank/DDBJ databases">
        <title>Sequencing the genomes of 1000 actinobacteria strains.</title>
        <authorList>
            <person name="Klenk H.-P."/>
        </authorList>
    </citation>
    <scope>NUCLEOTIDE SEQUENCE [LARGE SCALE GENOMIC DNA]</scope>
    <source>
        <strain evidence="2 3">DSM 21947</strain>
    </source>
</reference>
<sequence>MDDKPTVAARAGSALGHAASSAARGTRSAIRKNPTTDRVYRTTVGVVGGATVALGVVLIPLPGPGSLVAIGGLALLGTEFEAAKKASGKANALARKALVAANEKRKRRAARRADAGAPGFEGDVSVN</sequence>
<organism evidence="2 3">
    <name type="scientific">Rhodoglobus vestalii</name>
    <dbReference type="NCBI Taxonomy" id="193384"/>
    <lineage>
        <taxon>Bacteria</taxon>
        <taxon>Bacillati</taxon>
        <taxon>Actinomycetota</taxon>
        <taxon>Actinomycetes</taxon>
        <taxon>Micrococcales</taxon>
        <taxon>Microbacteriaceae</taxon>
        <taxon>Rhodoglobus</taxon>
    </lineage>
</organism>
<comment type="caution">
    <text evidence="2">The sequence shown here is derived from an EMBL/GenBank/DDBJ whole genome shotgun (WGS) entry which is preliminary data.</text>
</comment>
<keyword evidence="3" id="KW-1185">Reference proteome</keyword>
<gene>
    <name evidence="2" type="ORF">FB472_1822</name>
</gene>
<dbReference type="EMBL" id="VFRA01000001">
    <property type="protein sequence ID" value="TQO20204.1"/>
    <property type="molecule type" value="Genomic_DNA"/>
</dbReference>
<evidence type="ECO:0000313" key="2">
    <source>
        <dbReference type="EMBL" id="TQO20204.1"/>
    </source>
</evidence>
<evidence type="ECO:0000256" key="1">
    <source>
        <dbReference type="SAM" id="MobiDB-lite"/>
    </source>
</evidence>
<dbReference type="OrthoDB" id="3295542at2"/>
<evidence type="ECO:0000313" key="3">
    <source>
        <dbReference type="Proteomes" id="UP000316560"/>
    </source>
</evidence>
<proteinExistence type="predicted"/>
<name>A0A8H2K778_9MICO</name>
<dbReference type="InterPro" id="IPR019099">
    <property type="entry name" value="Uncharacterised_PGPGW_TM"/>
</dbReference>
<feature type="region of interest" description="Disordered" evidence="1">
    <location>
        <begin position="10"/>
        <end position="34"/>
    </location>
</feature>
<feature type="region of interest" description="Disordered" evidence="1">
    <location>
        <begin position="104"/>
        <end position="127"/>
    </location>
</feature>
<accession>A0A8H2K778</accession>
<dbReference type="AlphaFoldDB" id="A0A8H2K778"/>
<protein>
    <submittedName>
        <fullName evidence="2">Uncharacterized protein (TIGR02611 family)</fullName>
    </submittedName>
</protein>
<dbReference type="RefSeq" id="WP_141990587.1">
    <property type="nucleotide sequence ID" value="NZ_VFRA01000001.1"/>
</dbReference>